<evidence type="ECO:0000313" key="3">
    <source>
        <dbReference type="Proteomes" id="UP000248857"/>
    </source>
</evidence>
<dbReference type="AlphaFoldDB" id="A0A2W1J7Q1"/>
<keyword evidence="1" id="KW-1133">Transmembrane helix</keyword>
<name>A0A2W1J7Q1_9CYAN</name>
<reference evidence="2 3" key="1">
    <citation type="journal article" date="2018" name="Sci. Rep.">
        <title>A novel species of the marine cyanobacterium Acaryochloris with a unique pigment content and lifestyle.</title>
        <authorList>
            <person name="Partensky F."/>
            <person name="Six C."/>
            <person name="Ratin M."/>
            <person name="Garczarek L."/>
            <person name="Vaulot D."/>
            <person name="Probert I."/>
            <person name="Calteau A."/>
            <person name="Gourvil P."/>
            <person name="Marie D."/>
            <person name="Grebert T."/>
            <person name="Bouchier C."/>
            <person name="Le Panse S."/>
            <person name="Gachenot M."/>
            <person name="Rodriguez F."/>
            <person name="Garrido J.L."/>
        </authorList>
    </citation>
    <scope>NUCLEOTIDE SEQUENCE [LARGE SCALE GENOMIC DNA]</scope>
    <source>
        <strain evidence="2 3">RCC1774</strain>
    </source>
</reference>
<comment type="caution">
    <text evidence="2">The sequence shown here is derived from an EMBL/GenBank/DDBJ whole genome shotgun (WGS) entry which is preliminary data.</text>
</comment>
<feature type="transmembrane region" description="Helical" evidence="1">
    <location>
        <begin position="137"/>
        <end position="158"/>
    </location>
</feature>
<organism evidence="2 3">
    <name type="scientific">Acaryochloris thomasi RCC1774</name>
    <dbReference type="NCBI Taxonomy" id="1764569"/>
    <lineage>
        <taxon>Bacteria</taxon>
        <taxon>Bacillati</taxon>
        <taxon>Cyanobacteriota</taxon>
        <taxon>Cyanophyceae</taxon>
        <taxon>Acaryochloridales</taxon>
        <taxon>Acaryochloridaceae</taxon>
        <taxon>Acaryochloris</taxon>
        <taxon>Acaryochloris thomasi</taxon>
    </lineage>
</organism>
<keyword evidence="3" id="KW-1185">Reference proteome</keyword>
<dbReference type="EMBL" id="PQWO01000035">
    <property type="protein sequence ID" value="PZD70493.1"/>
    <property type="molecule type" value="Genomic_DNA"/>
</dbReference>
<protein>
    <submittedName>
        <fullName evidence="2">Uncharacterized protein</fullName>
    </submittedName>
</protein>
<sequence length="228" mass="25928">MDIEKLTEILASNSWRVIAAILGAVAAQITKSIVEQIKGSAKENRKDISKFTLAKEIEYQNTTGVENLRNSLAFTALTQRTAPIHIINLVMNCYDPGEAIYIYSKTPGYIKFNPKKSDLGHELEKPKSIDAAVTAQYIVAFLSILTLVLCLLGIRHFFKFLDPNIIKAVIKLPNSEVLSVFIALMAFVFSFLVWHSFWLLKISTQDIQFTKRVKRFYRGYDLYKKANE</sequence>
<dbReference type="RefSeq" id="WP_110988943.1">
    <property type="nucleotide sequence ID" value="NZ_CAWNWM010000035.1"/>
</dbReference>
<keyword evidence="1" id="KW-0812">Transmembrane</keyword>
<gene>
    <name evidence="2" type="ORF">C1752_11495</name>
</gene>
<accession>A0A2W1J7Q1</accession>
<feature type="transmembrane region" description="Helical" evidence="1">
    <location>
        <begin position="178"/>
        <end position="200"/>
    </location>
</feature>
<dbReference type="Proteomes" id="UP000248857">
    <property type="component" value="Unassembled WGS sequence"/>
</dbReference>
<proteinExistence type="predicted"/>
<keyword evidence="1" id="KW-0472">Membrane</keyword>
<evidence type="ECO:0000256" key="1">
    <source>
        <dbReference type="SAM" id="Phobius"/>
    </source>
</evidence>
<evidence type="ECO:0000313" key="2">
    <source>
        <dbReference type="EMBL" id="PZD70493.1"/>
    </source>
</evidence>